<reference evidence="7 8" key="1">
    <citation type="submission" date="2019-02" db="EMBL/GenBank/DDBJ databases">
        <title>Sequencing the genomes of 1000 actinobacteria strains.</title>
        <authorList>
            <person name="Klenk H.-P."/>
        </authorList>
    </citation>
    <scope>NUCLEOTIDE SEQUENCE [LARGE SCALE GENOMIC DNA]</scope>
    <source>
        <strain evidence="7 8">DSM 17364</strain>
    </source>
</reference>
<dbReference type="Pfam" id="PF01810">
    <property type="entry name" value="LysE"/>
    <property type="match status" value="1"/>
</dbReference>
<dbReference type="InterPro" id="IPR001123">
    <property type="entry name" value="LeuE-type"/>
</dbReference>
<dbReference type="GO" id="GO:0005886">
    <property type="term" value="C:plasma membrane"/>
    <property type="evidence" value="ECO:0007669"/>
    <property type="project" value="UniProtKB-SubCell"/>
</dbReference>
<dbReference type="GO" id="GO:0015171">
    <property type="term" value="F:amino acid transmembrane transporter activity"/>
    <property type="evidence" value="ECO:0007669"/>
    <property type="project" value="TreeGrafter"/>
</dbReference>
<name>A0A4Q8AF16_9MICC</name>
<protein>
    <submittedName>
        <fullName evidence="7">Threonine/homoserine/homoserine lactone efflux protein</fullName>
    </submittedName>
</protein>
<evidence type="ECO:0000256" key="2">
    <source>
        <dbReference type="ARBA" id="ARBA00022475"/>
    </source>
</evidence>
<comment type="subcellular location">
    <subcellularLocation>
        <location evidence="1">Cell membrane</location>
        <topology evidence="1">Multi-pass membrane protein</topology>
    </subcellularLocation>
</comment>
<feature type="transmembrane region" description="Helical" evidence="6">
    <location>
        <begin position="66"/>
        <end position="87"/>
    </location>
</feature>
<keyword evidence="2" id="KW-1003">Cell membrane</keyword>
<dbReference type="EMBL" id="SHLA01000001">
    <property type="protein sequence ID" value="RZU62838.1"/>
    <property type="molecule type" value="Genomic_DNA"/>
</dbReference>
<evidence type="ECO:0000313" key="7">
    <source>
        <dbReference type="EMBL" id="RZU62838.1"/>
    </source>
</evidence>
<dbReference type="RefSeq" id="WP_130451352.1">
    <property type="nucleotide sequence ID" value="NZ_SHLA01000001.1"/>
</dbReference>
<keyword evidence="5 6" id="KW-0472">Membrane</keyword>
<evidence type="ECO:0000256" key="4">
    <source>
        <dbReference type="ARBA" id="ARBA00022989"/>
    </source>
</evidence>
<keyword evidence="3 6" id="KW-0812">Transmembrane</keyword>
<evidence type="ECO:0000256" key="3">
    <source>
        <dbReference type="ARBA" id="ARBA00022692"/>
    </source>
</evidence>
<keyword evidence="4 6" id="KW-1133">Transmembrane helix</keyword>
<dbReference type="Proteomes" id="UP000292685">
    <property type="component" value="Unassembled WGS sequence"/>
</dbReference>
<organism evidence="7 8">
    <name type="scientific">Zhihengliuella halotolerans</name>
    <dbReference type="NCBI Taxonomy" id="370736"/>
    <lineage>
        <taxon>Bacteria</taxon>
        <taxon>Bacillati</taxon>
        <taxon>Actinomycetota</taxon>
        <taxon>Actinomycetes</taxon>
        <taxon>Micrococcales</taxon>
        <taxon>Micrococcaceae</taxon>
        <taxon>Zhihengliuella</taxon>
    </lineage>
</organism>
<proteinExistence type="predicted"/>
<evidence type="ECO:0000313" key="8">
    <source>
        <dbReference type="Proteomes" id="UP000292685"/>
    </source>
</evidence>
<dbReference type="PANTHER" id="PTHR30086">
    <property type="entry name" value="ARGININE EXPORTER PROTEIN ARGO"/>
    <property type="match status" value="1"/>
</dbReference>
<feature type="transmembrane region" description="Helical" evidence="6">
    <location>
        <begin position="41"/>
        <end position="60"/>
    </location>
</feature>
<evidence type="ECO:0000256" key="6">
    <source>
        <dbReference type="SAM" id="Phobius"/>
    </source>
</evidence>
<gene>
    <name evidence="7" type="ORF">EV380_2443</name>
</gene>
<evidence type="ECO:0000256" key="1">
    <source>
        <dbReference type="ARBA" id="ARBA00004651"/>
    </source>
</evidence>
<comment type="caution">
    <text evidence="7">The sequence shown here is derived from an EMBL/GenBank/DDBJ whole genome shotgun (WGS) entry which is preliminary data.</text>
</comment>
<sequence>MNVEQALLSFAVIAALLTIVPGLDTVLVLRAAISQGRKHAYATAIGVNTGALIWGVAAALGASAVLATSAVAFTALKLAGAAYLVWLGASMLWRSFRNAPVTSAAVPGAATGRDSLLASWAKGAGTNLLNPKVGVFYVAMIPQFIPDGSSPLLMGAALAMVHNLLGLAWFSLIIMGTHVARAQLQRPGFVRITDRVSGAALIGFGATLAFKGR</sequence>
<feature type="transmembrane region" description="Helical" evidence="6">
    <location>
        <begin position="152"/>
        <end position="172"/>
    </location>
</feature>
<dbReference type="OrthoDB" id="3175972at2"/>
<dbReference type="AlphaFoldDB" id="A0A4Q8AF16"/>
<feature type="transmembrane region" description="Helical" evidence="6">
    <location>
        <begin position="6"/>
        <end position="29"/>
    </location>
</feature>
<evidence type="ECO:0000256" key="5">
    <source>
        <dbReference type="ARBA" id="ARBA00023136"/>
    </source>
</evidence>
<accession>A0A4Q8AF16</accession>
<dbReference type="PIRSF" id="PIRSF006324">
    <property type="entry name" value="LeuE"/>
    <property type="match status" value="1"/>
</dbReference>
<dbReference type="PANTHER" id="PTHR30086:SF20">
    <property type="entry name" value="ARGININE EXPORTER PROTEIN ARGO-RELATED"/>
    <property type="match status" value="1"/>
</dbReference>
<keyword evidence="8" id="KW-1185">Reference proteome</keyword>